<feature type="domain" description="Lnb N-terminal periplasmic" evidence="1">
    <location>
        <begin position="42"/>
        <end position="197"/>
    </location>
</feature>
<organism evidence="2 3">
    <name type="scientific">Rubritalea halochordaticola</name>
    <dbReference type="NCBI Taxonomy" id="714537"/>
    <lineage>
        <taxon>Bacteria</taxon>
        <taxon>Pseudomonadati</taxon>
        <taxon>Verrucomicrobiota</taxon>
        <taxon>Verrucomicrobiia</taxon>
        <taxon>Verrucomicrobiales</taxon>
        <taxon>Rubritaleaceae</taxon>
        <taxon>Rubritalea</taxon>
    </lineage>
</organism>
<dbReference type="Proteomes" id="UP001424741">
    <property type="component" value="Unassembled WGS sequence"/>
</dbReference>
<comment type="caution">
    <text evidence="2">The sequence shown here is derived from an EMBL/GenBank/DDBJ whole genome shotgun (WGS) entry which is preliminary data.</text>
</comment>
<dbReference type="InterPro" id="IPR025178">
    <property type="entry name" value="Lnb_N"/>
</dbReference>
<dbReference type="Pfam" id="PF13387">
    <property type="entry name" value="Lnb_N"/>
    <property type="match status" value="1"/>
</dbReference>
<accession>A0ABP9UZ54</accession>
<evidence type="ECO:0000313" key="3">
    <source>
        <dbReference type="Proteomes" id="UP001424741"/>
    </source>
</evidence>
<evidence type="ECO:0000259" key="1">
    <source>
        <dbReference type="Pfam" id="PF13387"/>
    </source>
</evidence>
<sequence>MPSNDRDWAPEFSKTGWVEIEGDQITFHHFRNFDYGLDGAITEKWETRVVHLSKLRHIDYFHDDFGGKLMGHPMLSFDFGDEGRICLSIETRREKDEHFTPLGGLYKMYELQYIFGSEEDIIRLRTNIRKEKVYLYRFDFTPEKNREIFLASVKTQNELHENPRFYHILRANCTTSLRNQASPEDQETLKDWRMLANGQLDAMVKEKGWIKGDSLSFKDLRKQALITDDAQKLHDSDEFSEAIRAGRKGFEEAYPNSPRS</sequence>
<keyword evidence="3" id="KW-1185">Reference proteome</keyword>
<reference evidence="2 3" key="1">
    <citation type="submission" date="2024-02" db="EMBL/GenBank/DDBJ databases">
        <title>Rubritalea halochordaticola NBRC 107102.</title>
        <authorList>
            <person name="Ichikawa N."/>
            <person name="Katano-Makiyama Y."/>
            <person name="Hidaka K."/>
        </authorList>
    </citation>
    <scope>NUCLEOTIDE SEQUENCE [LARGE SCALE GENOMIC DNA]</scope>
    <source>
        <strain evidence="2 3">NBRC 107102</strain>
    </source>
</reference>
<name>A0ABP9UZ54_9BACT</name>
<gene>
    <name evidence="2" type="ORF">Rhal01_00487</name>
</gene>
<evidence type="ECO:0000313" key="2">
    <source>
        <dbReference type="EMBL" id="GAA5494327.1"/>
    </source>
</evidence>
<dbReference type="EMBL" id="BAABRL010000001">
    <property type="protein sequence ID" value="GAA5494327.1"/>
    <property type="molecule type" value="Genomic_DNA"/>
</dbReference>
<proteinExistence type="predicted"/>
<protein>
    <recommendedName>
        <fullName evidence="1">Lnb N-terminal periplasmic domain-containing protein</fullName>
    </recommendedName>
</protein>